<comment type="caution">
    <text evidence="3">The sequence shown here is derived from an EMBL/GenBank/DDBJ whole genome shotgun (WGS) entry which is preliminary data.</text>
</comment>
<evidence type="ECO:0000313" key="3">
    <source>
        <dbReference type="EMBL" id="KJX98991.1"/>
    </source>
</evidence>
<protein>
    <recommendedName>
        <fullName evidence="5">MARVEL domain-containing protein</fullName>
    </recommendedName>
</protein>
<feature type="compositionally biased region" description="Basic and acidic residues" evidence="1">
    <location>
        <begin position="192"/>
        <end position="207"/>
    </location>
</feature>
<dbReference type="AlphaFoldDB" id="A0A0F4GNM1"/>
<accession>A0A0F4GNM1</accession>
<feature type="transmembrane region" description="Helical" evidence="2">
    <location>
        <begin position="139"/>
        <end position="161"/>
    </location>
</feature>
<evidence type="ECO:0000256" key="1">
    <source>
        <dbReference type="SAM" id="MobiDB-lite"/>
    </source>
</evidence>
<dbReference type="Proteomes" id="UP000033647">
    <property type="component" value="Unassembled WGS sequence"/>
</dbReference>
<keyword evidence="2" id="KW-1133">Transmembrane helix</keyword>
<keyword evidence="2" id="KW-0472">Membrane</keyword>
<keyword evidence="4" id="KW-1185">Reference proteome</keyword>
<dbReference type="EMBL" id="LAFY01000370">
    <property type="protein sequence ID" value="KJX98991.1"/>
    <property type="molecule type" value="Genomic_DNA"/>
</dbReference>
<feature type="transmembrane region" description="Helical" evidence="2">
    <location>
        <begin position="29"/>
        <end position="46"/>
    </location>
</feature>
<gene>
    <name evidence="3" type="ORF">TI39_contig378g00004</name>
</gene>
<sequence>MRSTQIFDRRAKTAPSHYPRLPFHGLRSAQLLASLVVGAVMCYYIYHLRREDYAIPWTFIWLTSASFFSILALTFTIVLHCCIGLNPRLNLALNGFLLVLWTLSWSLLTWFMSPTLANACDVEHWTEDMGIMVCRIYKALFAFTLVGFLSTLAAFVLDIYVHRNQTRRGVYRLQDMETKGQPLVGAAAPFSRDGRLPRESSEWEEPRPSMGPFGDNVPDAARPLYTMPEGQFQYETGYHGGGGAAGAGKF</sequence>
<feature type="region of interest" description="Disordered" evidence="1">
    <location>
        <begin position="191"/>
        <end position="215"/>
    </location>
</feature>
<evidence type="ECO:0000313" key="4">
    <source>
        <dbReference type="Proteomes" id="UP000033647"/>
    </source>
</evidence>
<feature type="transmembrane region" description="Helical" evidence="2">
    <location>
        <begin position="91"/>
        <end position="112"/>
    </location>
</feature>
<organism evidence="3 4">
    <name type="scientific">Zymoseptoria brevis</name>
    <dbReference type="NCBI Taxonomy" id="1047168"/>
    <lineage>
        <taxon>Eukaryota</taxon>
        <taxon>Fungi</taxon>
        <taxon>Dikarya</taxon>
        <taxon>Ascomycota</taxon>
        <taxon>Pezizomycotina</taxon>
        <taxon>Dothideomycetes</taxon>
        <taxon>Dothideomycetidae</taxon>
        <taxon>Mycosphaerellales</taxon>
        <taxon>Mycosphaerellaceae</taxon>
        <taxon>Zymoseptoria</taxon>
    </lineage>
</organism>
<keyword evidence="2" id="KW-0812">Transmembrane</keyword>
<dbReference type="OrthoDB" id="5344006at2759"/>
<feature type="transmembrane region" description="Helical" evidence="2">
    <location>
        <begin position="58"/>
        <end position="79"/>
    </location>
</feature>
<evidence type="ECO:0008006" key="5">
    <source>
        <dbReference type="Google" id="ProtNLM"/>
    </source>
</evidence>
<reference evidence="3 4" key="1">
    <citation type="submission" date="2015-03" db="EMBL/GenBank/DDBJ databases">
        <title>RNA-seq based gene annotation and comparative genomics of four Zymoseptoria species reveal species-specific pathogenicity related genes and transposable element activity.</title>
        <authorList>
            <person name="Grandaubert J."/>
            <person name="Bhattacharyya A."/>
            <person name="Stukenbrock E.H."/>
        </authorList>
    </citation>
    <scope>NUCLEOTIDE SEQUENCE [LARGE SCALE GENOMIC DNA]</scope>
    <source>
        <strain evidence="3 4">Zb18110</strain>
    </source>
</reference>
<proteinExistence type="predicted"/>
<name>A0A0F4GNM1_9PEZI</name>
<evidence type="ECO:0000256" key="2">
    <source>
        <dbReference type="SAM" id="Phobius"/>
    </source>
</evidence>